<feature type="compositionally biased region" description="Polar residues" evidence="5">
    <location>
        <begin position="1"/>
        <end position="12"/>
    </location>
</feature>
<sequence length="107" mass="12422">MTSLNPSSSKGLNHNKRQQKTMSECSSSSNGSNRRCHCGLAANYFMAWTPLNAGRKFFKCPQHEDEKYSYWEWQDVELPPRVSNLICSLKKEKEALIRERNALQRKI</sequence>
<evidence type="ECO:0000256" key="4">
    <source>
        <dbReference type="PROSITE-ProRule" id="PRU01343"/>
    </source>
</evidence>
<keyword evidence="2 4" id="KW-0863">Zinc-finger</keyword>
<evidence type="ECO:0000256" key="3">
    <source>
        <dbReference type="ARBA" id="ARBA00022833"/>
    </source>
</evidence>
<dbReference type="GO" id="GO:0008270">
    <property type="term" value="F:zinc ion binding"/>
    <property type="evidence" value="ECO:0007669"/>
    <property type="project" value="UniProtKB-KW"/>
</dbReference>
<dbReference type="OrthoDB" id="1301864at2759"/>
<feature type="compositionally biased region" description="Low complexity" evidence="5">
    <location>
        <begin position="23"/>
        <end position="33"/>
    </location>
</feature>
<dbReference type="PROSITE" id="PS51999">
    <property type="entry name" value="ZF_GRF"/>
    <property type="match status" value="1"/>
</dbReference>
<keyword evidence="1" id="KW-0479">Metal-binding</keyword>
<evidence type="ECO:0000313" key="7">
    <source>
        <dbReference type="RefSeq" id="XP_016439493.1"/>
    </source>
</evidence>
<evidence type="ECO:0000256" key="2">
    <source>
        <dbReference type="ARBA" id="ARBA00022771"/>
    </source>
</evidence>
<dbReference type="InterPro" id="IPR010666">
    <property type="entry name" value="Znf_GRF"/>
</dbReference>
<dbReference type="AlphaFoldDB" id="A0A1S3XHW2"/>
<dbReference type="KEGG" id="nta:107765367"/>
<dbReference type="PANTHER" id="PTHR33248">
    <property type="entry name" value="ZINC ION-BINDING PROTEIN"/>
    <property type="match status" value="1"/>
</dbReference>
<feature type="region of interest" description="Disordered" evidence="5">
    <location>
        <begin position="1"/>
        <end position="33"/>
    </location>
</feature>
<feature type="domain" description="GRF-type" evidence="6">
    <location>
        <begin position="36"/>
        <end position="77"/>
    </location>
</feature>
<protein>
    <recommendedName>
        <fullName evidence="6">GRF-type domain-containing protein</fullName>
    </recommendedName>
</protein>
<dbReference type="OMA" id="QHEDEKY"/>
<gene>
    <name evidence="7" type="primary">LOC107765367</name>
</gene>
<accession>A0A1S3XHW2</accession>
<organism evidence="7">
    <name type="scientific">Nicotiana tabacum</name>
    <name type="common">Common tobacco</name>
    <dbReference type="NCBI Taxonomy" id="4097"/>
    <lineage>
        <taxon>Eukaryota</taxon>
        <taxon>Viridiplantae</taxon>
        <taxon>Streptophyta</taxon>
        <taxon>Embryophyta</taxon>
        <taxon>Tracheophyta</taxon>
        <taxon>Spermatophyta</taxon>
        <taxon>Magnoliopsida</taxon>
        <taxon>eudicotyledons</taxon>
        <taxon>Gunneridae</taxon>
        <taxon>Pentapetalae</taxon>
        <taxon>asterids</taxon>
        <taxon>lamiids</taxon>
        <taxon>Solanales</taxon>
        <taxon>Solanaceae</taxon>
        <taxon>Nicotianoideae</taxon>
        <taxon>Nicotianeae</taxon>
        <taxon>Nicotiana</taxon>
    </lineage>
</organism>
<dbReference type="RefSeq" id="XP_016439493.1">
    <property type="nucleotide sequence ID" value="XM_016584007.1"/>
</dbReference>
<evidence type="ECO:0000259" key="6">
    <source>
        <dbReference type="PROSITE" id="PS51999"/>
    </source>
</evidence>
<keyword evidence="3" id="KW-0862">Zinc</keyword>
<dbReference type="PaxDb" id="4097-A0A1S3XHW2"/>
<evidence type="ECO:0000256" key="1">
    <source>
        <dbReference type="ARBA" id="ARBA00022723"/>
    </source>
</evidence>
<reference evidence="7" key="1">
    <citation type="submission" date="2025-08" db="UniProtKB">
        <authorList>
            <consortium name="RefSeq"/>
        </authorList>
    </citation>
    <scope>IDENTIFICATION</scope>
</reference>
<name>A0A1S3XHW2_TOBAC</name>
<proteinExistence type="predicted"/>
<evidence type="ECO:0000256" key="5">
    <source>
        <dbReference type="SAM" id="MobiDB-lite"/>
    </source>
</evidence>